<organism evidence="9 10">
    <name type="scientific">Pristionchus pacificus</name>
    <name type="common">Parasitic nematode worm</name>
    <dbReference type="NCBI Taxonomy" id="54126"/>
    <lineage>
        <taxon>Eukaryota</taxon>
        <taxon>Metazoa</taxon>
        <taxon>Ecdysozoa</taxon>
        <taxon>Nematoda</taxon>
        <taxon>Chromadorea</taxon>
        <taxon>Rhabditida</taxon>
        <taxon>Rhabditina</taxon>
        <taxon>Diplogasteromorpha</taxon>
        <taxon>Diplogasteroidea</taxon>
        <taxon>Neodiplogasteridae</taxon>
        <taxon>Pristionchus</taxon>
    </lineage>
</organism>
<dbReference type="PROSITE" id="PS50294">
    <property type="entry name" value="WD_REPEATS_REGION"/>
    <property type="match status" value="6"/>
</dbReference>
<feature type="compositionally biased region" description="Polar residues" evidence="8">
    <location>
        <begin position="99"/>
        <end position="109"/>
    </location>
</feature>
<dbReference type="OrthoDB" id="1367865at2759"/>
<dbReference type="PRINTS" id="PR00320">
    <property type="entry name" value="GPROTEINBRPT"/>
</dbReference>
<keyword evidence="5" id="KW-0804">Transcription</keyword>
<evidence type="ECO:0000256" key="6">
    <source>
        <dbReference type="ARBA" id="ARBA00023242"/>
    </source>
</evidence>
<dbReference type="PROSITE" id="PS50896">
    <property type="entry name" value="LISH"/>
    <property type="match status" value="1"/>
</dbReference>
<evidence type="ECO:0000256" key="5">
    <source>
        <dbReference type="ARBA" id="ARBA00023163"/>
    </source>
</evidence>
<evidence type="ECO:0000256" key="7">
    <source>
        <dbReference type="ARBA" id="ARBA00025741"/>
    </source>
</evidence>
<evidence type="ECO:0000256" key="4">
    <source>
        <dbReference type="ARBA" id="ARBA00023015"/>
    </source>
</evidence>
<reference evidence="10" key="1">
    <citation type="journal article" date="2008" name="Nat. Genet.">
        <title>The Pristionchus pacificus genome provides a unique perspective on nematode lifestyle and parasitism.</title>
        <authorList>
            <person name="Dieterich C."/>
            <person name="Clifton S.W."/>
            <person name="Schuster L.N."/>
            <person name="Chinwalla A."/>
            <person name="Delehaunty K."/>
            <person name="Dinkelacker I."/>
            <person name="Fulton L."/>
            <person name="Fulton R."/>
            <person name="Godfrey J."/>
            <person name="Minx P."/>
            <person name="Mitreva M."/>
            <person name="Roeseler W."/>
            <person name="Tian H."/>
            <person name="Witte H."/>
            <person name="Yang S.P."/>
            <person name="Wilson R.K."/>
            <person name="Sommer R.J."/>
        </authorList>
    </citation>
    <scope>NUCLEOTIDE SEQUENCE [LARGE SCALE GENOMIC DNA]</scope>
    <source>
        <strain evidence="10">PS312</strain>
    </source>
</reference>
<dbReference type="SMART" id="SM00667">
    <property type="entry name" value="LisH"/>
    <property type="match status" value="1"/>
</dbReference>
<dbReference type="GO" id="GO:0003714">
    <property type="term" value="F:transcription corepressor activity"/>
    <property type="evidence" value="ECO:0000318"/>
    <property type="project" value="GO_Central"/>
</dbReference>
<dbReference type="SUPFAM" id="SSF50978">
    <property type="entry name" value="WD40 repeat-like"/>
    <property type="match status" value="2"/>
</dbReference>
<dbReference type="InterPro" id="IPR036322">
    <property type="entry name" value="WD40_repeat_dom_sf"/>
</dbReference>
<dbReference type="InterPro" id="IPR006594">
    <property type="entry name" value="LisH"/>
</dbReference>
<dbReference type="Gene3D" id="1.20.960.30">
    <property type="match status" value="1"/>
</dbReference>
<dbReference type="InterPro" id="IPR001680">
    <property type="entry name" value="WD40_rpt"/>
</dbReference>
<keyword evidence="4" id="KW-0805">Transcription regulation</keyword>
<comment type="subcellular location">
    <subcellularLocation>
        <location evidence="1">Nucleus</location>
    </subcellularLocation>
</comment>
<evidence type="ECO:0000256" key="1">
    <source>
        <dbReference type="ARBA" id="ARBA00004123"/>
    </source>
</evidence>
<protein>
    <submittedName>
        <fullName evidence="9">Translation initiation factor eIF2A</fullName>
    </submittedName>
</protein>
<dbReference type="Pfam" id="PF08513">
    <property type="entry name" value="LisH"/>
    <property type="match status" value="1"/>
</dbReference>
<dbReference type="SMART" id="SM00320">
    <property type="entry name" value="WD40"/>
    <property type="match status" value="8"/>
</dbReference>
<keyword evidence="2" id="KW-0853">WD repeat</keyword>
<dbReference type="EnsemblMetazoa" id="PPA00326.1">
    <property type="protein sequence ID" value="PPA00326.1"/>
    <property type="gene ID" value="WBGene00089880"/>
</dbReference>
<dbReference type="PROSITE" id="PS50082">
    <property type="entry name" value="WD_REPEATS_2"/>
    <property type="match status" value="6"/>
</dbReference>
<keyword evidence="3" id="KW-0677">Repeat</keyword>
<evidence type="ECO:0000313" key="10">
    <source>
        <dbReference type="Proteomes" id="UP000005239"/>
    </source>
</evidence>
<feature type="region of interest" description="Disordered" evidence="8">
    <location>
        <begin position="83"/>
        <end position="206"/>
    </location>
</feature>
<dbReference type="CDD" id="cd00200">
    <property type="entry name" value="WD40"/>
    <property type="match status" value="1"/>
</dbReference>
<evidence type="ECO:0000256" key="3">
    <source>
        <dbReference type="ARBA" id="ARBA00022737"/>
    </source>
</evidence>
<dbReference type="InterPro" id="IPR015943">
    <property type="entry name" value="WD40/YVTN_repeat-like_dom_sf"/>
</dbReference>
<sequence>MSFSASELNYLILRYLEESGLNHTAFLFARETQLDQHDMAREVPSGALVHVVQKGLAFVEFESKANLEDGEENDVPRIGLLDAASIDPTKPGVRHRQATNDGAGTSGQTQRDRDREARTDRVGGGGGGPGMAEGRTNGGGPVQGGTPRRDRSAHPAGLSPTNSTSSQASGMGGGGQRAPIGPPHPERTPGGSSTNNTPNGQYNNKKHAAMNGLNRMASEEGRLTPLWRSNCEIDKDKVRAMKVHSSEVFVCSWNPHRDCFGTGSSDSTARIWDVSGSETPQVTSEIIANRSVILMHSEELVSQEKDVTTIDWDATGNWLATGCYDGQVRLWTADGDLVGTLGAHAGPIFALRFNQRGNYFLTAGVDKSTIVWNMAENRKEQVFTFHESSALDCDWLTDDMFVSCSTDKKLIIAKVGERRPLRTLKGHTHEVNAVRFDKHSQRIASCSDDKTLKVWSLDTERPVMDVTAHTKEIYTIRWAPVGHVIASAGFDKKIRLWDVAQGKEIKCLDRHSDPIYTVAFSPDSRYLASGSFDSCVYIWDMRTDDVVLSYTGPPETRGVFEVAWNRSGEKLGASCSDGTVNVLDVRQLQVTPSVPHKFKR</sequence>
<dbReference type="Gene3D" id="2.130.10.10">
    <property type="entry name" value="YVTN repeat-like/Quinoprotein amine dehydrogenase"/>
    <property type="match status" value="1"/>
</dbReference>
<dbReference type="Pfam" id="PF00400">
    <property type="entry name" value="WD40"/>
    <property type="match status" value="6"/>
</dbReference>
<dbReference type="InterPro" id="IPR020472">
    <property type="entry name" value="WD40_PAC1"/>
</dbReference>
<feature type="compositionally biased region" description="Polar residues" evidence="8">
    <location>
        <begin position="190"/>
        <end position="203"/>
    </location>
</feature>
<dbReference type="PROSITE" id="PS00678">
    <property type="entry name" value="WD_REPEATS_1"/>
    <property type="match status" value="2"/>
</dbReference>
<keyword evidence="6" id="KW-0539">Nucleus</keyword>
<reference evidence="9" key="2">
    <citation type="submission" date="2022-06" db="UniProtKB">
        <authorList>
            <consortium name="EnsemblMetazoa"/>
        </authorList>
    </citation>
    <scope>IDENTIFICATION</scope>
    <source>
        <strain evidence="9">PS312</strain>
    </source>
</reference>
<dbReference type="AlphaFoldDB" id="A0A2A6BF95"/>
<evidence type="ECO:0000256" key="8">
    <source>
        <dbReference type="SAM" id="MobiDB-lite"/>
    </source>
</evidence>
<dbReference type="Proteomes" id="UP000005239">
    <property type="component" value="Unassembled WGS sequence"/>
</dbReference>
<keyword evidence="10" id="KW-1185">Reference proteome</keyword>
<dbReference type="PANTHER" id="PTHR22846:SF2">
    <property type="entry name" value="F-BOX-LIKE_WD REPEAT-CONTAINING PROTEIN EBI"/>
    <property type="match status" value="1"/>
</dbReference>
<feature type="compositionally biased region" description="Basic and acidic residues" evidence="8">
    <location>
        <begin position="110"/>
        <end position="121"/>
    </location>
</feature>
<dbReference type="GO" id="GO:0006357">
    <property type="term" value="P:regulation of transcription by RNA polymerase II"/>
    <property type="evidence" value="ECO:0000318"/>
    <property type="project" value="GO_Central"/>
</dbReference>
<accession>A0A8R1U1T4</accession>
<dbReference type="GO" id="GO:0000118">
    <property type="term" value="C:histone deacetylase complex"/>
    <property type="evidence" value="ECO:0000318"/>
    <property type="project" value="GO_Central"/>
</dbReference>
<dbReference type="InterPro" id="IPR019775">
    <property type="entry name" value="WD40_repeat_CS"/>
</dbReference>
<proteinExistence type="inferred from homology"/>
<dbReference type="PANTHER" id="PTHR22846">
    <property type="entry name" value="WD40 REPEAT PROTEIN"/>
    <property type="match status" value="1"/>
</dbReference>
<dbReference type="InterPro" id="IPR045183">
    <property type="entry name" value="Ebi-like"/>
</dbReference>
<gene>
    <name evidence="9" type="primary">WBGene00089880</name>
</gene>
<feature type="compositionally biased region" description="Gly residues" evidence="8">
    <location>
        <begin position="122"/>
        <end position="143"/>
    </location>
</feature>
<evidence type="ECO:0000256" key="2">
    <source>
        <dbReference type="ARBA" id="ARBA00022574"/>
    </source>
</evidence>
<comment type="similarity">
    <text evidence="7">Belongs to the WD repeat EBI family.</text>
</comment>
<evidence type="ECO:0000313" key="9">
    <source>
        <dbReference type="EnsemblMetazoa" id="PPA00326.1"/>
    </source>
</evidence>
<dbReference type="FunFam" id="2.130.10.10:FF:000218">
    <property type="entry name" value="WD40 repeat-containing protein HOS15"/>
    <property type="match status" value="1"/>
</dbReference>
<accession>A0A2A6BF95</accession>
<name>A0A2A6BF95_PRIPA</name>